<dbReference type="InterPro" id="IPR017895">
    <property type="entry name" value="HTH_IS408/IS1162_type"/>
</dbReference>
<dbReference type="Gene3D" id="1.10.10.10">
    <property type="entry name" value="Winged helix-like DNA-binding domain superfamily/Winged helix DNA-binding domain"/>
    <property type="match status" value="1"/>
</dbReference>
<dbReference type="GO" id="GO:0003676">
    <property type="term" value="F:nucleic acid binding"/>
    <property type="evidence" value="ECO:0007669"/>
    <property type="project" value="InterPro"/>
</dbReference>
<dbReference type="PANTHER" id="PTHR35004:SF8">
    <property type="entry name" value="TRANSPOSASE RV3428C-RELATED"/>
    <property type="match status" value="1"/>
</dbReference>
<dbReference type="InterPro" id="IPR054353">
    <property type="entry name" value="IstA-like_C"/>
</dbReference>
<evidence type="ECO:0000259" key="2">
    <source>
        <dbReference type="PROSITE" id="PS50532"/>
    </source>
</evidence>
<dbReference type="PROSITE" id="PS50532">
    <property type="entry name" value="HTH_IS408"/>
    <property type="match status" value="1"/>
</dbReference>
<comment type="similarity">
    <text evidence="1">Belongs to the transposase IS21/IS408/IS1162 family.</text>
</comment>
<sequence>MPRRKQAKRITMKDIRSILRLTFEQGLSVREVSERLRIGKTAVSTYLHRARQAGIGMWPIPVAYDDDRHLEKLLFKQAGRPPQDTQEPDFSYVSRELKRKGVTLTLLWQEYRAAHPDGYGYTWFCTNFAAYEQTVSPRYRNRHEAGATMQTDYAGHTVPLVSPQTGEIRQAQIFVAVLPASNLIFSYASESQKLPDWIEGQKRALNYFGGVTKAIVCDNLKSGVAVALWFEPTITATFEAFSEHYGTTILPTRVRKPRDKAKIEGSVLIAERWILARLRNQTFFSLDNLNAAIAELLEDINNRPMRHTGKSRHALFEEIERAALRPLPTADFEYAEWKSAKVHPDYHVEVAKTFYSVPHQLIGKMVTVRLTHRVVEVFFNHKRVASHRRRSERNGHVTVKEHMPESHQRHAGMSAASLIRQANGISTNTGIFVERVIRDKPHPEQGYRAALGILSLARRYEHDRLDAACERALVINALTYTSVRSILQAGLDRVNSVEEVGKPLPTHSNIRGRGYYH</sequence>
<accession>A0A2P9HEZ2</accession>
<dbReference type="RefSeq" id="WP_109366728.1">
    <property type="nucleotide sequence ID" value="NZ_OOFM01000003.1"/>
</dbReference>
<dbReference type="InterPro" id="IPR013324">
    <property type="entry name" value="RNA_pol_sigma_r3/r4-like"/>
</dbReference>
<name>A0A2P9HEZ2_9HYPH</name>
<dbReference type="AlphaFoldDB" id="A0A2P9HEZ2"/>
<dbReference type="InterPro" id="IPR012337">
    <property type="entry name" value="RNaseH-like_sf"/>
</dbReference>
<proteinExistence type="inferred from homology"/>
<evidence type="ECO:0000313" key="5">
    <source>
        <dbReference type="Proteomes" id="UP000246073"/>
    </source>
</evidence>
<evidence type="ECO:0000259" key="3">
    <source>
        <dbReference type="PROSITE" id="PS50994"/>
    </source>
</evidence>
<gene>
    <name evidence="4" type="ORF">OHAE_5246</name>
</gene>
<dbReference type="SUPFAM" id="SSF88659">
    <property type="entry name" value="Sigma3 and sigma4 domains of RNA polymerase sigma factors"/>
    <property type="match status" value="1"/>
</dbReference>
<feature type="domain" description="HTH IS408-type" evidence="2">
    <location>
        <begin position="15"/>
        <end position="97"/>
    </location>
</feature>
<dbReference type="InterPro" id="IPR001584">
    <property type="entry name" value="Integrase_cat-core"/>
</dbReference>
<dbReference type="NCBIfam" id="NF033546">
    <property type="entry name" value="transpos_IS21"/>
    <property type="match status" value="1"/>
</dbReference>
<dbReference type="InterPro" id="IPR036397">
    <property type="entry name" value="RNaseH_sf"/>
</dbReference>
<evidence type="ECO:0000256" key="1">
    <source>
        <dbReference type="ARBA" id="ARBA00009277"/>
    </source>
</evidence>
<dbReference type="Gene3D" id="3.30.420.10">
    <property type="entry name" value="Ribonuclease H-like superfamily/Ribonuclease H"/>
    <property type="match status" value="1"/>
</dbReference>
<dbReference type="PANTHER" id="PTHR35004">
    <property type="entry name" value="TRANSPOSASE RV3428C-RELATED"/>
    <property type="match status" value="1"/>
</dbReference>
<dbReference type="Pfam" id="PF22483">
    <property type="entry name" value="Mu-transpos_C_2"/>
    <property type="match status" value="1"/>
</dbReference>
<dbReference type="InterPro" id="IPR036388">
    <property type="entry name" value="WH-like_DNA-bd_sf"/>
</dbReference>
<dbReference type="GO" id="GO:0015074">
    <property type="term" value="P:DNA integration"/>
    <property type="evidence" value="ECO:0007669"/>
    <property type="project" value="InterPro"/>
</dbReference>
<dbReference type="Proteomes" id="UP000246073">
    <property type="component" value="Unassembled WGS sequence"/>
</dbReference>
<dbReference type="EMBL" id="OOFM01000003">
    <property type="protein sequence ID" value="SPL62639.1"/>
    <property type="molecule type" value="Genomic_DNA"/>
</dbReference>
<reference evidence="5" key="1">
    <citation type="submission" date="2017-12" db="EMBL/GenBank/DDBJ databases">
        <authorList>
            <person name="Diaz M."/>
        </authorList>
    </citation>
    <scope>NUCLEOTIDE SEQUENCE [LARGE SCALE GENOMIC DNA]</scope>
    <source>
        <strain evidence="5">FI11154</strain>
    </source>
</reference>
<protein>
    <submittedName>
        <fullName evidence="4">Mobile element protein</fullName>
    </submittedName>
</protein>
<organism evidence="4 5">
    <name type="scientific">Ochrobactrum soli</name>
    <dbReference type="NCBI Taxonomy" id="2448455"/>
    <lineage>
        <taxon>Bacteria</taxon>
        <taxon>Pseudomonadati</taxon>
        <taxon>Pseudomonadota</taxon>
        <taxon>Alphaproteobacteria</taxon>
        <taxon>Hyphomicrobiales</taxon>
        <taxon>Brucellaceae</taxon>
        <taxon>Brucella/Ochrobactrum group</taxon>
        <taxon>Ochrobactrum</taxon>
    </lineage>
</organism>
<feature type="domain" description="Integrase catalytic" evidence="3">
    <location>
        <begin position="133"/>
        <end position="320"/>
    </location>
</feature>
<dbReference type="PROSITE" id="PS50994">
    <property type="entry name" value="INTEGRASE"/>
    <property type="match status" value="1"/>
</dbReference>
<dbReference type="SUPFAM" id="SSF53098">
    <property type="entry name" value="Ribonuclease H-like"/>
    <property type="match status" value="1"/>
</dbReference>
<evidence type="ECO:0000313" key="4">
    <source>
        <dbReference type="EMBL" id="SPL62639.1"/>
    </source>
</evidence>